<proteinExistence type="predicted"/>
<evidence type="ECO:0000313" key="2">
    <source>
        <dbReference type="EMBL" id="KAF3807998.1"/>
    </source>
</evidence>
<protein>
    <submittedName>
        <fullName evidence="2">Uncharacterized protein</fullName>
    </submittedName>
</protein>
<feature type="region of interest" description="Disordered" evidence="1">
    <location>
        <begin position="205"/>
        <end position="229"/>
    </location>
</feature>
<gene>
    <name evidence="2" type="ORF">GCG54_00015383</name>
</gene>
<organism evidence="2 3">
    <name type="scientific">Colletotrichum gloeosporioides</name>
    <name type="common">Anthracnose fungus</name>
    <name type="synonym">Glomerella cingulata</name>
    <dbReference type="NCBI Taxonomy" id="474922"/>
    <lineage>
        <taxon>Eukaryota</taxon>
        <taxon>Fungi</taxon>
        <taxon>Dikarya</taxon>
        <taxon>Ascomycota</taxon>
        <taxon>Pezizomycotina</taxon>
        <taxon>Sordariomycetes</taxon>
        <taxon>Hypocreomycetidae</taxon>
        <taxon>Glomerellales</taxon>
        <taxon>Glomerellaceae</taxon>
        <taxon>Colletotrichum</taxon>
        <taxon>Colletotrichum gloeosporioides species complex</taxon>
    </lineage>
</organism>
<evidence type="ECO:0000313" key="3">
    <source>
        <dbReference type="Proteomes" id="UP000613401"/>
    </source>
</evidence>
<dbReference type="RefSeq" id="XP_045267157.1">
    <property type="nucleotide sequence ID" value="XM_045415175.1"/>
</dbReference>
<dbReference type="EMBL" id="WVTB01000025">
    <property type="protein sequence ID" value="KAF3807998.1"/>
    <property type="molecule type" value="Genomic_DNA"/>
</dbReference>
<name>A0A8H4CQ40_COLGL</name>
<dbReference type="Proteomes" id="UP000613401">
    <property type="component" value="Unassembled WGS sequence"/>
</dbReference>
<reference evidence="2" key="1">
    <citation type="journal article" date="2020" name="Phytopathology">
        <title>Genome sequence and comparative analysis of Colletotrichum gloeosporioides isolated from Liriodendron leaves.</title>
        <authorList>
            <person name="Fu F.F."/>
            <person name="Hao Z."/>
            <person name="Wang P."/>
            <person name="Lu Y."/>
            <person name="Xue L.J."/>
            <person name="Wei G."/>
            <person name="Tian Y."/>
            <person name="Baishi H."/>
            <person name="Xu H."/>
            <person name="Shi J."/>
            <person name="Cheng T."/>
            <person name="Wang G."/>
            <person name="Yi Y."/>
            <person name="Chen J."/>
        </authorList>
    </citation>
    <scope>NUCLEOTIDE SEQUENCE</scope>
    <source>
        <strain evidence="2">Lc1</strain>
    </source>
</reference>
<feature type="compositionally biased region" description="Basic and acidic residues" evidence="1">
    <location>
        <begin position="215"/>
        <end position="229"/>
    </location>
</feature>
<evidence type="ECO:0000256" key="1">
    <source>
        <dbReference type="SAM" id="MobiDB-lite"/>
    </source>
</evidence>
<keyword evidence="3" id="KW-1185">Reference proteome</keyword>
<sequence>MQAILTSSPASLVLTRKHLLFRFESHEIPMPCFVFSRPARSPGATAPAKATTLIPCMAYINYGDVCIARRNSLKYICAPGRNRHAMSTPTASLYALRLAQITPDDTHDDPYIAALLIALAQSKRRFLGLVQPRPSPDSYCVYVLRTDPTDESYLTLYSADIPATMLRKLSDSNKPSRMPSNFSVFSKKISFKPYSSFQERLLQSIIPQTSKRQRTREDVDSRDSKRQRT</sequence>
<comment type="caution">
    <text evidence="2">The sequence shown here is derived from an EMBL/GenBank/DDBJ whole genome shotgun (WGS) entry which is preliminary data.</text>
</comment>
<dbReference type="GeneID" id="69022487"/>
<accession>A0A8H4CQ40</accession>
<reference evidence="2" key="2">
    <citation type="submission" date="2020-03" db="EMBL/GenBank/DDBJ databases">
        <authorList>
            <person name="Fu F.-F."/>
            <person name="Chen J."/>
        </authorList>
    </citation>
    <scope>NUCLEOTIDE SEQUENCE</scope>
    <source>
        <strain evidence="2">Lc1</strain>
    </source>
</reference>
<dbReference type="AlphaFoldDB" id="A0A8H4CQ40"/>